<evidence type="ECO:0000313" key="6">
    <source>
        <dbReference type="Proteomes" id="UP001321475"/>
    </source>
</evidence>
<keyword evidence="4" id="KW-0472">Membrane</keyword>
<dbReference type="Proteomes" id="UP001321475">
    <property type="component" value="Chromosome"/>
</dbReference>
<keyword evidence="4" id="KW-1133">Transmembrane helix</keyword>
<dbReference type="RefSeq" id="WP_286219117.1">
    <property type="nucleotide sequence ID" value="NZ_AP027729.1"/>
</dbReference>
<gene>
    <name evidence="5" type="ORF">GCM10025865_13810</name>
</gene>
<organism evidence="5 6">
    <name type="scientific">Paraoerskovia sediminicola</name>
    <dbReference type="NCBI Taxonomy" id="1138587"/>
    <lineage>
        <taxon>Bacteria</taxon>
        <taxon>Bacillati</taxon>
        <taxon>Actinomycetota</taxon>
        <taxon>Actinomycetes</taxon>
        <taxon>Micrococcales</taxon>
        <taxon>Cellulomonadaceae</taxon>
        <taxon>Paraoerskovia</taxon>
    </lineage>
</organism>
<keyword evidence="6" id="KW-1185">Reference proteome</keyword>
<name>A0ABM8G1V3_9CELL</name>
<protein>
    <recommendedName>
        <fullName evidence="7">DUF881 domain-containing protein</fullName>
    </recommendedName>
</protein>
<evidence type="ECO:0008006" key="7">
    <source>
        <dbReference type="Google" id="ProtNLM"/>
    </source>
</evidence>
<dbReference type="Pfam" id="PF05949">
    <property type="entry name" value="DUF881"/>
    <property type="match status" value="1"/>
</dbReference>
<dbReference type="InterPro" id="IPR010273">
    <property type="entry name" value="DUF881"/>
</dbReference>
<feature type="region of interest" description="Disordered" evidence="3">
    <location>
        <begin position="1"/>
        <end position="39"/>
    </location>
</feature>
<reference evidence="6" key="1">
    <citation type="journal article" date="2019" name="Int. J. Syst. Evol. Microbiol.">
        <title>The Global Catalogue of Microorganisms (GCM) 10K type strain sequencing project: providing services to taxonomists for standard genome sequencing and annotation.</title>
        <authorList>
            <consortium name="The Broad Institute Genomics Platform"/>
            <consortium name="The Broad Institute Genome Sequencing Center for Infectious Disease"/>
            <person name="Wu L."/>
            <person name="Ma J."/>
        </authorList>
    </citation>
    <scope>NUCLEOTIDE SEQUENCE [LARGE SCALE GENOMIC DNA]</scope>
    <source>
        <strain evidence="6">NBRC 108565</strain>
    </source>
</reference>
<feature type="compositionally biased region" description="Basic and acidic residues" evidence="3">
    <location>
        <begin position="14"/>
        <end position="28"/>
    </location>
</feature>
<evidence type="ECO:0000256" key="4">
    <source>
        <dbReference type="SAM" id="Phobius"/>
    </source>
</evidence>
<feature type="region of interest" description="Disordered" evidence="3">
    <location>
        <begin position="260"/>
        <end position="300"/>
    </location>
</feature>
<dbReference type="PANTHER" id="PTHR37313">
    <property type="entry name" value="UPF0749 PROTEIN RV1825"/>
    <property type="match status" value="1"/>
</dbReference>
<evidence type="ECO:0000256" key="2">
    <source>
        <dbReference type="SAM" id="Coils"/>
    </source>
</evidence>
<sequence>MAVPENVPGHSAKHGADHAPKHGTDRAPGKAAGTDEDARPWRPLRRRILGGVSVFVILAVAGLMFTMSASLARGTDGRHPENLAELVESESARVEALTAEVSELDGQIERLSAADPATAVDPDLVASTRVAAGTVAVKGPGIRVALDDAPPGDYGDQFRPDDLVVHQQDLQAVINALWAGGGEAMTLQGQRVDMTTAFRCVGNVLFLRGRVYSPPFVVEAVGDPEALQDALDASPQIAVYREYVEAVKLGYKVDQQKEISMPRSESSVLEHAEPVGGATTGQDAPATGPGAGPASGRDAS</sequence>
<dbReference type="Gene3D" id="3.30.70.1880">
    <property type="entry name" value="Protein of unknown function DUF881"/>
    <property type="match status" value="1"/>
</dbReference>
<keyword evidence="2" id="KW-0175">Coiled coil</keyword>
<feature type="compositionally biased region" description="Low complexity" evidence="3">
    <location>
        <begin position="276"/>
        <end position="300"/>
    </location>
</feature>
<dbReference type="EMBL" id="AP027729">
    <property type="protein sequence ID" value="BDZ42082.1"/>
    <property type="molecule type" value="Genomic_DNA"/>
</dbReference>
<comment type="similarity">
    <text evidence="1">Belongs to the UPF0749 family.</text>
</comment>
<dbReference type="PANTHER" id="PTHR37313:SF4">
    <property type="entry name" value="CONSERVED MEMBRANE PROTEIN-RELATED"/>
    <property type="match status" value="1"/>
</dbReference>
<accession>A0ABM8G1V3</accession>
<keyword evidence="4" id="KW-0812">Transmembrane</keyword>
<evidence type="ECO:0000256" key="1">
    <source>
        <dbReference type="ARBA" id="ARBA00009108"/>
    </source>
</evidence>
<proteinExistence type="inferred from homology"/>
<evidence type="ECO:0000313" key="5">
    <source>
        <dbReference type="EMBL" id="BDZ42082.1"/>
    </source>
</evidence>
<evidence type="ECO:0000256" key="3">
    <source>
        <dbReference type="SAM" id="MobiDB-lite"/>
    </source>
</evidence>
<feature type="transmembrane region" description="Helical" evidence="4">
    <location>
        <begin position="48"/>
        <end position="72"/>
    </location>
</feature>
<feature type="coiled-coil region" evidence="2">
    <location>
        <begin position="87"/>
        <end position="114"/>
    </location>
</feature>